<sequence>MVYEDESSNDLSSMDISSSSDGMMYRIPASIDDEDYMGIENSVLDVYLEHGLPPERRIAFQGFETGRRFLLCAQPEERVLDLSYIKVIGHGAESSSSAVSVMKSEIEKKEAEIMEVKGKYSVLMNLAEAQGGFIRTQKANHLKEKEKLSEENYNLKLQVDKLSKSEDKLNDEIVVLNLHIDGLKKGIDNMIKRTDELKLQIADQLKALEKNQEKLKMIRDILDG</sequence>
<keyword evidence="3" id="KW-1185">Reference proteome</keyword>
<organism evidence="2 3">
    <name type="scientific">Hordeum vulgare subsp. vulgare</name>
    <name type="common">Domesticated barley</name>
    <dbReference type="NCBI Taxonomy" id="112509"/>
    <lineage>
        <taxon>Eukaryota</taxon>
        <taxon>Viridiplantae</taxon>
        <taxon>Streptophyta</taxon>
        <taxon>Embryophyta</taxon>
        <taxon>Tracheophyta</taxon>
        <taxon>Spermatophyta</taxon>
        <taxon>Magnoliopsida</taxon>
        <taxon>Liliopsida</taxon>
        <taxon>Poales</taxon>
        <taxon>Poaceae</taxon>
        <taxon>BOP clade</taxon>
        <taxon>Pooideae</taxon>
        <taxon>Triticodae</taxon>
        <taxon>Triticeae</taxon>
        <taxon>Hordeinae</taxon>
        <taxon>Hordeum</taxon>
    </lineage>
</organism>
<evidence type="ECO:0000313" key="3">
    <source>
        <dbReference type="Proteomes" id="UP000011116"/>
    </source>
</evidence>
<dbReference type="SMR" id="A0A8I6Y4V5"/>
<dbReference type="Proteomes" id="UP000011116">
    <property type="component" value="Chromosome 5H"/>
</dbReference>
<dbReference type="PANTHER" id="PTHR35163:SF11">
    <property type="entry name" value="DUF4201 DOMAIN-CONTAINING PROTEIN"/>
    <property type="match status" value="1"/>
</dbReference>
<accession>A0A8I6Y4V5</accession>
<evidence type="ECO:0000256" key="1">
    <source>
        <dbReference type="SAM" id="Coils"/>
    </source>
</evidence>
<proteinExistence type="predicted"/>
<dbReference type="PANTHER" id="PTHR35163">
    <property type="entry name" value="OS02G0467300 PROTEIN"/>
    <property type="match status" value="1"/>
</dbReference>
<dbReference type="Gramene" id="HORVU.MOREX.r3.5HG0424630.1">
    <property type="protein sequence ID" value="HORVU.MOREX.r3.5HG0424630.1"/>
    <property type="gene ID" value="HORVU.MOREX.r3.5HG0424630"/>
</dbReference>
<dbReference type="EnsemblPlants" id="HORVU.MOREX.r3.5HG0424630.1">
    <property type="protein sequence ID" value="HORVU.MOREX.r3.5HG0424630.1"/>
    <property type="gene ID" value="HORVU.MOREX.r3.5HG0424630"/>
</dbReference>
<keyword evidence="1" id="KW-0175">Coiled coil</keyword>
<reference evidence="3" key="1">
    <citation type="journal article" date="2012" name="Nature">
        <title>A physical, genetic and functional sequence assembly of the barley genome.</title>
        <authorList>
            <consortium name="The International Barley Genome Sequencing Consortium"/>
            <person name="Mayer K.F."/>
            <person name="Waugh R."/>
            <person name="Brown J.W."/>
            <person name="Schulman A."/>
            <person name="Langridge P."/>
            <person name="Platzer M."/>
            <person name="Fincher G.B."/>
            <person name="Muehlbauer G.J."/>
            <person name="Sato K."/>
            <person name="Close T.J."/>
            <person name="Wise R.P."/>
            <person name="Stein N."/>
        </authorList>
    </citation>
    <scope>NUCLEOTIDE SEQUENCE [LARGE SCALE GENOMIC DNA]</scope>
    <source>
        <strain evidence="3">cv. Morex</strain>
    </source>
</reference>
<reference evidence="2" key="2">
    <citation type="submission" date="2020-10" db="EMBL/GenBank/DDBJ databases">
        <authorList>
            <person name="Scholz U."/>
            <person name="Mascher M."/>
            <person name="Fiebig A."/>
        </authorList>
    </citation>
    <scope>NUCLEOTIDE SEQUENCE [LARGE SCALE GENOMIC DNA]</scope>
    <source>
        <strain evidence="2">cv. Morex</strain>
    </source>
</reference>
<dbReference type="AlphaFoldDB" id="A0A8I6Y4V5"/>
<evidence type="ECO:0000313" key="2">
    <source>
        <dbReference type="EnsemblPlants" id="HORVU.MOREX.r3.5HG0424630.1"/>
    </source>
</evidence>
<protein>
    <submittedName>
        <fullName evidence="2">Uncharacterized protein</fullName>
    </submittedName>
</protein>
<reference evidence="2" key="3">
    <citation type="submission" date="2022-01" db="UniProtKB">
        <authorList>
            <consortium name="EnsemblPlants"/>
        </authorList>
    </citation>
    <scope>IDENTIFICATION</scope>
    <source>
        <strain evidence="2">subsp. vulgare</strain>
    </source>
</reference>
<feature type="coiled-coil region" evidence="1">
    <location>
        <begin position="99"/>
        <end position="165"/>
    </location>
</feature>
<name>A0A8I6Y4V5_HORVV</name>